<dbReference type="EMBL" id="BAABFT010000024">
    <property type="protein sequence ID" value="GAA4340016.1"/>
    <property type="molecule type" value="Genomic_DNA"/>
</dbReference>
<protein>
    <recommendedName>
        <fullName evidence="3">DUF4288 domain-containing protein</fullName>
    </recommendedName>
</protein>
<comment type="caution">
    <text evidence="1">The sequence shown here is derived from an EMBL/GenBank/DDBJ whole genome shotgun (WGS) entry which is preliminary data.</text>
</comment>
<proteinExistence type="predicted"/>
<dbReference type="Proteomes" id="UP001500582">
    <property type="component" value="Unassembled WGS sequence"/>
</dbReference>
<dbReference type="Pfam" id="PF14119">
    <property type="entry name" value="DUF4288"/>
    <property type="match status" value="1"/>
</dbReference>
<evidence type="ECO:0008006" key="3">
    <source>
        <dbReference type="Google" id="ProtNLM"/>
    </source>
</evidence>
<reference evidence="2" key="1">
    <citation type="journal article" date="2019" name="Int. J. Syst. Evol. Microbiol.">
        <title>The Global Catalogue of Microorganisms (GCM) 10K type strain sequencing project: providing services to taxonomists for standard genome sequencing and annotation.</title>
        <authorList>
            <consortium name="The Broad Institute Genomics Platform"/>
            <consortium name="The Broad Institute Genome Sequencing Center for Infectious Disease"/>
            <person name="Wu L."/>
            <person name="Ma J."/>
        </authorList>
    </citation>
    <scope>NUCLEOTIDE SEQUENCE [LARGE SCALE GENOMIC DNA]</scope>
    <source>
        <strain evidence="2">JCM 17705</strain>
    </source>
</reference>
<name>A0ABP8HJC4_9SPHI</name>
<evidence type="ECO:0000313" key="1">
    <source>
        <dbReference type="EMBL" id="GAA4340016.1"/>
    </source>
</evidence>
<keyword evidence="2" id="KW-1185">Reference proteome</keyword>
<dbReference type="InterPro" id="IPR025630">
    <property type="entry name" value="DUF4288"/>
</dbReference>
<gene>
    <name evidence="1" type="ORF">GCM10023149_51110</name>
</gene>
<accession>A0ABP8HJC4</accession>
<dbReference type="RefSeq" id="WP_345214068.1">
    <property type="nucleotide sequence ID" value="NZ_BAABFT010000024.1"/>
</dbReference>
<sequence>MNWYVTKLIFRIISGDGNHPAQFDEQLRLINAENDLKAFEKANKIGAELQDSFTQAQKQAVQWQFVDVTEVNQLNGLTDGTELHYQIHEAKDADLYIAWAHHKAALLTVKN</sequence>
<evidence type="ECO:0000313" key="2">
    <source>
        <dbReference type="Proteomes" id="UP001500582"/>
    </source>
</evidence>
<organism evidence="1 2">
    <name type="scientific">Mucilaginibacter gynuensis</name>
    <dbReference type="NCBI Taxonomy" id="1302236"/>
    <lineage>
        <taxon>Bacteria</taxon>
        <taxon>Pseudomonadati</taxon>
        <taxon>Bacteroidota</taxon>
        <taxon>Sphingobacteriia</taxon>
        <taxon>Sphingobacteriales</taxon>
        <taxon>Sphingobacteriaceae</taxon>
        <taxon>Mucilaginibacter</taxon>
    </lineage>
</organism>